<evidence type="ECO:0000259" key="2">
    <source>
        <dbReference type="Pfam" id="PF00582"/>
    </source>
</evidence>
<dbReference type="PRINTS" id="PR01438">
    <property type="entry name" value="UNVRSLSTRESS"/>
</dbReference>
<dbReference type="PANTHER" id="PTHR46268">
    <property type="entry name" value="STRESS RESPONSE PROTEIN NHAX"/>
    <property type="match status" value="1"/>
</dbReference>
<name>A0A921HLU2_9FIRM</name>
<dbReference type="EMBL" id="DYVR01000069">
    <property type="protein sequence ID" value="HJF84548.1"/>
    <property type="molecule type" value="Genomic_DNA"/>
</dbReference>
<dbReference type="Pfam" id="PF00582">
    <property type="entry name" value="Usp"/>
    <property type="match status" value="1"/>
</dbReference>
<accession>A0A921HLU2</accession>
<feature type="domain" description="UspA" evidence="2">
    <location>
        <begin position="4"/>
        <end position="145"/>
    </location>
</feature>
<reference evidence="3" key="2">
    <citation type="submission" date="2021-09" db="EMBL/GenBank/DDBJ databases">
        <authorList>
            <person name="Gilroy R."/>
        </authorList>
    </citation>
    <scope>NUCLEOTIDE SEQUENCE</scope>
    <source>
        <strain evidence="3">7318</strain>
    </source>
</reference>
<comment type="caution">
    <text evidence="3">The sequence shown here is derived from an EMBL/GenBank/DDBJ whole genome shotgun (WGS) entry which is preliminary data.</text>
</comment>
<evidence type="ECO:0000313" key="3">
    <source>
        <dbReference type="EMBL" id="HJF84548.1"/>
    </source>
</evidence>
<reference evidence="3" key="1">
    <citation type="journal article" date="2021" name="PeerJ">
        <title>Extensive microbial diversity within the chicken gut microbiome revealed by metagenomics and culture.</title>
        <authorList>
            <person name="Gilroy R."/>
            <person name="Ravi A."/>
            <person name="Getino M."/>
            <person name="Pursley I."/>
            <person name="Horton D.L."/>
            <person name="Alikhan N.F."/>
            <person name="Baker D."/>
            <person name="Gharbi K."/>
            <person name="Hall N."/>
            <person name="Watson M."/>
            <person name="Adriaenssens E.M."/>
            <person name="Foster-Nyarko E."/>
            <person name="Jarju S."/>
            <person name="Secka A."/>
            <person name="Antonio M."/>
            <person name="Oren A."/>
            <person name="Chaudhuri R.R."/>
            <person name="La Ragione R."/>
            <person name="Hildebrand F."/>
            <person name="Pallen M.J."/>
        </authorList>
    </citation>
    <scope>NUCLEOTIDE SEQUENCE</scope>
    <source>
        <strain evidence="3">7318</strain>
    </source>
</reference>
<dbReference type="Proteomes" id="UP000780768">
    <property type="component" value="Unassembled WGS sequence"/>
</dbReference>
<organism evidence="3 4">
    <name type="scientific">Megamonas hypermegale</name>
    <dbReference type="NCBI Taxonomy" id="158847"/>
    <lineage>
        <taxon>Bacteria</taxon>
        <taxon>Bacillati</taxon>
        <taxon>Bacillota</taxon>
        <taxon>Negativicutes</taxon>
        <taxon>Selenomonadales</taxon>
        <taxon>Selenomonadaceae</taxon>
        <taxon>Megamonas</taxon>
    </lineage>
</organism>
<dbReference type="InterPro" id="IPR014729">
    <property type="entry name" value="Rossmann-like_a/b/a_fold"/>
</dbReference>
<proteinExistence type="inferred from homology"/>
<dbReference type="AlphaFoldDB" id="A0A921HLU2"/>
<dbReference type="InterPro" id="IPR006015">
    <property type="entry name" value="Universal_stress_UspA"/>
</dbReference>
<comment type="similarity">
    <text evidence="1">Belongs to the universal stress protein A family.</text>
</comment>
<dbReference type="Gene3D" id="3.40.50.620">
    <property type="entry name" value="HUPs"/>
    <property type="match status" value="1"/>
</dbReference>
<evidence type="ECO:0000256" key="1">
    <source>
        <dbReference type="ARBA" id="ARBA00008791"/>
    </source>
</evidence>
<evidence type="ECO:0000313" key="4">
    <source>
        <dbReference type="Proteomes" id="UP000780768"/>
    </source>
</evidence>
<sequence length="145" mass="16188">MLDIKRILVPVNETKEAFSALSMADNLARIYNAEVALLLVTYFNEKTDSSFDGASWLSTPFTGSVSRYSHSILDSARMQLSADLQISTHHLSGQPKLKILEFAREYHADLIIMGCRQLSFFGTILNGSVSRYVLEKSICPVLIVK</sequence>
<dbReference type="PANTHER" id="PTHR46268:SF6">
    <property type="entry name" value="UNIVERSAL STRESS PROTEIN UP12"/>
    <property type="match status" value="1"/>
</dbReference>
<dbReference type="CDD" id="cd00293">
    <property type="entry name" value="USP-like"/>
    <property type="match status" value="1"/>
</dbReference>
<gene>
    <name evidence="3" type="ORF">K8V65_02645</name>
</gene>
<dbReference type="SUPFAM" id="SSF52402">
    <property type="entry name" value="Adenine nucleotide alpha hydrolases-like"/>
    <property type="match status" value="1"/>
</dbReference>
<dbReference type="InterPro" id="IPR006016">
    <property type="entry name" value="UspA"/>
</dbReference>
<protein>
    <submittedName>
        <fullName evidence="3">Universal stress protein</fullName>
    </submittedName>
</protein>